<gene>
    <name evidence="3" type="ORF">ACFPCY_06340</name>
</gene>
<accession>A0ABV9TTZ2</accession>
<organism evidence="3 4">
    <name type="scientific">Actinomadura gamaensis</name>
    <dbReference type="NCBI Taxonomy" id="1763541"/>
    <lineage>
        <taxon>Bacteria</taxon>
        <taxon>Bacillati</taxon>
        <taxon>Actinomycetota</taxon>
        <taxon>Actinomycetes</taxon>
        <taxon>Streptosporangiales</taxon>
        <taxon>Thermomonosporaceae</taxon>
        <taxon>Actinomadura</taxon>
    </lineage>
</organism>
<sequence length="92" mass="9944">MQLPMGGAGLALVVVVIVFALTVAFLPTLIATVRGVDTEHVLIFGLLNVLACPTIVGWFVLLAYAIKWPTRKAARPLHRADHPSSSCRTSRH</sequence>
<dbReference type="RefSeq" id="WP_378252668.1">
    <property type="nucleotide sequence ID" value="NZ_JBHSIT010000002.1"/>
</dbReference>
<evidence type="ECO:0000256" key="2">
    <source>
        <dbReference type="SAM" id="Phobius"/>
    </source>
</evidence>
<comment type="caution">
    <text evidence="3">The sequence shown here is derived from an EMBL/GenBank/DDBJ whole genome shotgun (WGS) entry which is preliminary data.</text>
</comment>
<dbReference type="EMBL" id="JBHSIT010000002">
    <property type="protein sequence ID" value="MFC4906928.1"/>
    <property type="molecule type" value="Genomic_DNA"/>
</dbReference>
<evidence type="ECO:0000256" key="1">
    <source>
        <dbReference type="SAM" id="MobiDB-lite"/>
    </source>
</evidence>
<protein>
    <submittedName>
        <fullName evidence="3">Superinfection immunity protein</fullName>
    </submittedName>
</protein>
<dbReference type="Pfam" id="PF14373">
    <property type="entry name" value="Imm_superinfect"/>
    <property type="match status" value="1"/>
</dbReference>
<dbReference type="InterPro" id="IPR016410">
    <property type="entry name" value="Phage_imm"/>
</dbReference>
<feature type="compositionally biased region" description="Polar residues" evidence="1">
    <location>
        <begin position="83"/>
        <end position="92"/>
    </location>
</feature>
<evidence type="ECO:0000313" key="4">
    <source>
        <dbReference type="Proteomes" id="UP001595872"/>
    </source>
</evidence>
<evidence type="ECO:0000313" key="3">
    <source>
        <dbReference type="EMBL" id="MFC4906928.1"/>
    </source>
</evidence>
<keyword evidence="2" id="KW-0472">Membrane</keyword>
<proteinExistence type="predicted"/>
<dbReference type="Proteomes" id="UP001595872">
    <property type="component" value="Unassembled WGS sequence"/>
</dbReference>
<feature type="region of interest" description="Disordered" evidence="1">
    <location>
        <begin position="73"/>
        <end position="92"/>
    </location>
</feature>
<feature type="transmembrane region" description="Helical" evidence="2">
    <location>
        <begin position="7"/>
        <end position="30"/>
    </location>
</feature>
<keyword evidence="2" id="KW-0812">Transmembrane</keyword>
<keyword evidence="4" id="KW-1185">Reference proteome</keyword>
<feature type="transmembrane region" description="Helical" evidence="2">
    <location>
        <begin position="42"/>
        <end position="66"/>
    </location>
</feature>
<keyword evidence="2" id="KW-1133">Transmembrane helix</keyword>
<name>A0ABV9TTZ2_9ACTN</name>
<reference evidence="4" key="1">
    <citation type="journal article" date="2019" name="Int. J. Syst. Evol. Microbiol.">
        <title>The Global Catalogue of Microorganisms (GCM) 10K type strain sequencing project: providing services to taxonomists for standard genome sequencing and annotation.</title>
        <authorList>
            <consortium name="The Broad Institute Genomics Platform"/>
            <consortium name="The Broad Institute Genome Sequencing Center for Infectious Disease"/>
            <person name="Wu L."/>
            <person name="Ma J."/>
        </authorList>
    </citation>
    <scope>NUCLEOTIDE SEQUENCE [LARGE SCALE GENOMIC DNA]</scope>
    <source>
        <strain evidence="4">KLKA75</strain>
    </source>
</reference>